<feature type="transmembrane region" description="Helical" evidence="1">
    <location>
        <begin position="347"/>
        <end position="369"/>
    </location>
</feature>
<feature type="transmembrane region" description="Helical" evidence="1">
    <location>
        <begin position="318"/>
        <end position="341"/>
    </location>
</feature>
<evidence type="ECO:0000313" key="3">
    <source>
        <dbReference type="Proteomes" id="UP000071065"/>
    </source>
</evidence>
<keyword evidence="1" id="KW-0472">Membrane</keyword>
<protein>
    <submittedName>
        <fullName evidence="2">Uncharacterized protein</fullName>
    </submittedName>
</protein>
<dbReference type="KEGG" id="emp:EZMO1_2070"/>
<dbReference type="STRING" id="570277.EZMO1_2070"/>
<gene>
    <name evidence="2" type="ORF">EZMO1_2070</name>
</gene>
<evidence type="ECO:0000256" key="1">
    <source>
        <dbReference type="SAM" id="Phobius"/>
    </source>
</evidence>
<organism evidence="2 3">
    <name type="scientific">Endozoicomonas montiporae CL-33</name>
    <dbReference type="NCBI Taxonomy" id="570277"/>
    <lineage>
        <taxon>Bacteria</taxon>
        <taxon>Pseudomonadati</taxon>
        <taxon>Pseudomonadota</taxon>
        <taxon>Gammaproteobacteria</taxon>
        <taxon>Oceanospirillales</taxon>
        <taxon>Endozoicomonadaceae</taxon>
        <taxon>Endozoicomonas</taxon>
    </lineage>
</organism>
<dbReference type="PATRIC" id="fig|570277.3.peg.2222"/>
<name>A0A142BBR3_9GAMM</name>
<dbReference type="EMBL" id="CP013251">
    <property type="protein sequence ID" value="AMO56189.1"/>
    <property type="molecule type" value="Genomic_DNA"/>
</dbReference>
<proteinExistence type="predicted"/>
<feature type="transmembrane region" description="Helical" evidence="1">
    <location>
        <begin position="248"/>
        <end position="267"/>
    </location>
</feature>
<sequence length="467" mass="50256">MSSLCARHSRTNSFSNSVMPNSIWLFDGKTGCPEIQGQLIYALHLTLSHLQSIIMKSPFKLFPLLFCLIAVCSLARGDLSKQDDFTFLEYYKKNTTAVESGLELLDSVAGVSLSTLVSMGIWHGVCQTPGIVSGLARRFRLNSNDEEDLAELRNHFCLQLTHVMTTTEVMLAGHVSPWPLEQTWWQPLRLAGAVTVAYLKRNEKLSAILTYFAAEAGARTVGSTVSSLMLRQTGSTSITPFQYDYQQYRMLSVVTGLMVGGILYEALIKRGFSNVEAALAFMISASKTGLISAEASTSMLGMNDRLINLTKSNVVIEILARAAILALFLGGAGAEAIVAVGTVAGSFAGAATGAVAAVLTGVLAADLAVDSAGAEPKPKTIFLAELITVTGALAVANTVNWKINSNNLAVRASYTLALALSFALLNSLSNYAIYGDPIEYSLSETAKTQWKKFYVPLDYFSTLFNAM</sequence>
<feature type="transmembrane region" description="Helical" evidence="1">
    <location>
        <begin position="381"/>
        <end position="400"/>
    </location>
</feature>
<keyword evidence="1" id="KW-1133">Transmembrane helix</keyword>
<keyword evidence="1" id="KW-0812">Transmembrane</keyword>
<dbReference type="AlphaFoldDB" id="A0A142BBR3"/>
<dbReference type="Proteomes" id="UP000071065">
    <property type="component" value="Chromosome"/>
</dbReference>
<reference evidence="2 3" key="1">
    <citation type="journal article" date="2016" name="Front. Microbiol.">
        <title>Genomic Insight into the Host-Endosymbiont Relationship of Endozoicomonas montiporae CL-33(T) with its Coral Host.</title>
        <authorList>
            <person name="Ding J.-Y."/>
            <person name="Shiu J.-H."/>
            <person name="Chen W.-M."/>
            <person name="Chiang Y.-R."/>
            <person name="Tang S.-L."/>
        </authorList>
    </citation>
    <scope>NUCLEOTIDE SEQUENCE [LARGE SCALE GENOMIC DNA]</scope>
    <source>
        <strain evidence="2 3">CL-33</strain>
    </source>
</reference>
<accession>A0A142BBR3</accession>
<feature type="transmembrane region" description="Helical" evidence="1">
    <location>
        <begin position="412"/>
        <end position="433"/>
    </location>
</feature>
<evidence type="ECO:0000313" key="2">
    <source>
        <dbReference type="EMBL" id="AMO56189.1"/>
    </source>
</evidence>